<dbReference type="STRING" id="290052.ASU35_09925"/>
<evidence type="ECO:0000313" key="10">
    <source>
        <dbReference type="Proteomes" id="UP000054874"/>
    </source>
</evidence>
<keyword evidence="3 7" id="KW-0812">Transmembrane</keyword>
<protein>
    <recommendedName>
        <fullName evidence="8">Type II secretion system protein GspF domain-containing protein</fullName>
    </recommendedName>
</protein>
<proteinExistence type="predicted"/>
<keyword evidence="6" id="KW-0175">Coiled coil</keyword>
<evidence type="ECO:0000256" key="5">
    <source>
        <dbReference type="ARBA" id="ARBA00023136"/>
    </source>
</evidence>
<dbReference type="GO" id="GO:0005886">
    <property type="term" value="C:plasma membrane"/>
    <property type="evidence" value="ECO:0007669"/>
    <property type="project" value="UniProtKB-SubCell"/>
</dbReference>
<keyword evidence="2" id="KW-1003">Cell membrane</keyword>
<keyword evidence="5 7" id="KW-0472">Membrane</keyword>
<reference evidence="9 10" key="1">
    <citation type="submission" date="2015-11" db="EMBL/GenBank/DDBJ databases">
        <title>Butyribacter intestini gen. nov., sp. nov., a butyric acid-producing bacterium of the family Lachnospiraceae isolated from the human faeces.</title>
        <authorList>
            <person name="Zou Y."/>
            <person name="Xue W."/>
            <person name="Luo G."/>
            <person name="Lv M."/>
        </authorList>
    </citation>
    <scope>NUCLEOTIDE SEQUENCE [LARGE SCALE GENOMIC DNA]</scope>
    <source>
        <strain evidence="9 10">ACET-33324</strain>
    </source>
</reference>
<dbReference type="EMBL" id="LNAM01000150">
    <property type="protein sequence ID" value="KSV59231.1"/>
    <property type="molecule type" value="Genomic_DNA"/>
</dbReference>
<accession>A0A0V8QF73</accession>
<dbReference type="Proteomes" id="UP000054874">
    <property type="component" value="Unassembled WGS sequence"/>
</dbReference>
<feature type="domain" description="Type II secretion system protein GspF" evidence="8">
    <location>
        <begin position="267"/>
        <end position="395"/>
    </location>
</feature>
<evidence type="ECO:0000256" key="1">
    <source>
        <dbReference type="ARBA" id="ARBA00004651"/>
    </source>
</evidence>
<comment type="caution">
    <text evidence="9">The sequence shown here is derived from an EMBL/GenBank/DDBJ whole genome shotgun (WGS) entry which is preliminary data.</text>
</comment>
<evidence type="ECO:0000259" key="8">
    <source>
        <dbReference type="Pfam" id="PF00482"/>
    </source>
</evidence>
<dbReference type="OrthoDB" id="9793966at2"/>
<keyword evidence="10" id="KW-1185">Reference proteome</keyword>
<evidence type="ECO:0000256" key="7">
    <source>
        <dbReference type="SAM" id="Phobius"/>
    </source>
</evidence>
<dbReference type="Pfam" id="PF00482">
    <property type="entry name" value="T2SSF"/>
    <property type="match status" value="1"/>
</dbReference>
<dbReference type="InterPro" id="IPR018076">
    <property type="entry name" value="T2SS_GspF_dom"/>
</dbReference>
<dbReference type="AlphaFoldDB" id="A0A0V8QF73"/>
<keyword evidence="4 7" id="KW-1133">Transmembrane helix</keyword>
<organism evidence="9 10">
    <name type="scientific">Acetivibrio ethanolgignens</name>
    <dbReference type="NCBI Taxonomy" id="290052"/>
    <lineage>
        <taxon>Bacteria</taxon>
        <taxon>Bacillati</taxon>
        <taxon>Bacillota</taxon>
        <taxon>Clostridia</taxon>
        <taxon>Eubacteriales</taxon>
        <taxon>Oscillospiraceae</taxon>
        <taxon>Acetivibrio</taxon>
    </lineage>
</organism>
<name>A0A0V8QF73_9FIRM</name>
<dbReference type="RefSeq" id="WP_058352538.1">
    <property type="nucleotide sequence ID" value="NZ_CABMMD010000150.1"/>
</dbReference>
<evidence type="ECO:0000313" key="9">
    <source>
        <dbReference type="EMBL" id="KSV59231.1"/>
    </source>
</evidence>
<gene>
    <name evidence="9" type="ORF">ASU35_09925</name>
</gene>
<dbReference type="PANTHER" id="PTHR35007:SF2">
    <property type="entry name" value="PILUS ASSEMBLE PROTEIN"/>
    <property type="match status" value="1"/>
</dbReference>
<feature type="coiled-coil region" evidence="6">
    <location>
        <begin position="242"/>
        <end position="269"/>
    </location>
</feature>
<sequence length="400" mass="46231">MKYKKIVVKKEMLSISITLFLLAVGGILGIWGQKRERLYVLERPKWKEGAREEALLIENEKGKQQEIRVTVQERTYTEAEIAEFLAKAEEYIKTACLGENKGWDKITENLFLETMVPDLPVEVYWDMGDNECFDRQGRLLLENIPEDGTEAVIIAVLLCQEERRDVEIPVKILPPLWTEEETWRQLIEKKVQEREGSQSEEQRIELPFEEGVPVAYYAVENKKSRGGEWLLFSLAAGIFTYIALRKEEKERKERQRQKLLGEYPALTEKLLLFLEAGMSIRNCFFKLREEACGRALEEELYKTCQELKNGVSEKEAYLHFGDRIGLLPYIRLGALLSQNLKSGTGEILEFLERELAESFFEKKAQVKKQGEEIGVKLLLPMGILLLLTLGIIMVPAFLQF</sequence>
<comment type="subcellular location">
    <subcellularLocation>
        <location evidence="1">Cell membrane</location>
        <topology evidence="1">Multi-pass membrane protein</topology>
    </subcellularLocation>
</comment>
<evidence type="ECO:0000256" key="3">
    <source>
        <dbReference type="ARBA" id="ARBA00022692"/>
    </source>
</evidence>
<evidence type="ECO:0000256" key="4">
    <source>
        <dbReference type="ARBA" id="ARBA00022989"/>
    </source>
</evidence>
<feature type="transmembrane region" description="Helical" evidence="7">
    <location>
        <begin position="226"/>
        <end position="244"/>
    </location>
</feature>
<dbReference type="PANTHER" id="PTHR35007">
    <property type="entry name" value="INTEGRAL MEMBRANE PROTEIN-RELATED"/>
    <property type="match status" value="1"/>
</dbReference>
<evidence type="ECO:0000256" key="6">
    <source>
        <dbReference type="SAM" id="Coils"/>
    </source>
</evidence>
<feature type="transmembrane region" description="Helical" evidence="7">
    <location>
        <begin position="377"/>
        <end position="398"/>
    </location>
</feature>
<evidence type="ECO:0000256" key="2">
    <source>
        <dbReference type="ARBA" id="ARBA00022475"/>
    </source>
</evidence>